<dbReference type="PANTHER" id="PTHR30441">
    <property type="entry name" value="DUF748 DOMAIN-CONTAINING PROTEIN"/>
    <property type="match status" value="1"/>
</dbReference>
<protein>
    <submittedName>
        <fullName evidence="2">Putative DUF748 domains</fullName>
    </submittedName>
</protein>
<dbReference type="InterPro" id="IPR052894">
    <property type="entry name" value="AsmA-related"/>
</dbReference>
<sequence>MKNLYKNYKKTSLFVIFCVTFVLFYTLFGFFGVPWILKDIAPKFLADKNATLTIKEAKFNPYTFELNATGVKLSTYTEIFSVNKLDVSLRFRELFFKNINIDVLRLNEPYVNIQREQNASFNFESLLSDSSTQDDESSDGFFNITLNSFKLINGDARYADNSLKKPFVVNLKDISYEIEGVNLKEHSVGKHTLDTNSTLFDEFDWKGGVSLKPLKIYGDIKFAGLKMDKIWQSYVGDSDINISKGFLDTRLNYSVDIDSAGVGLNLNESEILARDVNVSGKSDNIVLKNLGFKNLNLDSKFSGKNSLKLSLDEIYSDSLAFNQNSLTGINFIKPTLRKDLSENYSLNVKDINVTKTSLKSGEFDLAIDAVFANELDISYVAKEGKILINLPKFGSSFIGLNAKDEKFAALKSLEGLNLGLKDDKVNLKNATLSNLELFSKAKGFAGFLDTSINEIEFDALNTSLLVKNIAINSLFFNDEIGQNGSKAINNLKFLNQKSKKEPSKNASKFVANIENIDILNASSNITQSFLKEPLKHKILVKNAKISDLSTDFTKPFKVGIKLNTSESINLDLSGKVALEPFASELNVKLGVDELAGLNSLTSQYLNAKITGGSAKINANLTLDKSVNVGGNLALDNLSIDDKNGTKIAALKSLNIKKIKLDTKSVMLDKVELKEPFIKAWVGKDRSFNLAKILKDDKSSKSSDSTEAFKFGIKDVSLSNASVDFGDESLVLPFMIGIKNLNANIDKIESNRVANIVSNGVVGSGGSANLDIKIDAFNPKKFSQIALKFKDIELSEATPYSATFVGRKIDGGTLDLDLFYDIKDHKMQGKNDIRIDTIKLGESVESKDAMSLPLSLAISVLKDSNNVINLNLPVKGDLDNPEFSYGGIVIKAILQIFTDVVTSPFRLLGNVLGISNADELSSVDFTAGSDDVIQSQSKKIENFAQIAKSKNDVIFVISPAFDEVVDKFAIQKRLLDREISMIAGTTKNDLEVINEMAKKQFKTPVPDIYKALIENKKISSGALDELAISRAKALQEVMIKAGVPSEQIKISDKTQKVNSQMQLYIPLPMGIEKR</sequence>
<dbReference type="InterPro" id="IPR008023">
    <property type="entry name" value="DUF748"/>
</dbReference>
<keyword evidence="1" id="KW-0812">Transmembrane</keyword>
<dbReference type="EMBL" id="CP012542">
    <property type="protein sequence ID" value="QCD44392.1"/>
    <property type="molecule type" value="Genomic_DNA"/>
</dbReference>
<evidence type="ECO:0000313" key="2">
    <source>
        <dbReference type="EMBL" id="QCD44392.1"/>
    </source>
</evidence>
<feature type="transmembrane region" description="Helical" evidence="1">
    <location>
        <begin position="12"/>
        <end position="37"/>
    </location>
</feature>
<dbReference type="Pfam" id="PF05359">
    <property type="entry name" value="DUF748"/>
    <property type="match status" value="1"/>
</dbReference>
<dbReference type="GO" id="GO:0005886">
    <property type="term" value="C:plasma membrane"/>
    <property type="evidence" value="ECO:0007669"/>
    <property type="project" value="TreeGrafter"/>
</dbReference>
<proteinExistence type="predicted"/>
<evidence type="ECO:0000313" key="3">
    <source>
        <dbReference type="Proteomes" id="UP000503264"/>
    </source>
</evidence>
<gene>
    <name evidence="2" type="ORF">CMUC_0587</name>
</gene>
<evidence type="ECO:0000256" key="1">
    <source>
        <dbReference type="SAM" id="Phobius"/>
    </source>
</evidence>
<dbReference type="GO" id="GO:0090313">
    <property type="term" value="P:regulation of protein targeting to membrane"/>
    <property type="evidence" value="ECO:0007669"/>
    <property type="project" value="TreeGrafter"/>
</dbReference>
<dbReference type="AlphaFoldDB" id="A0A6G5QFH4"/>
<keyword evidence="1" id="KW-0472">Membrane</keyword>
<keyword evidence="1" id="KW-1133">Transmembrane helix</keyword>
<reference evidence="2 3" key="1">
    <citation type="submission" date="2016-07" db="EMBL/GenBank/DDBJ databases">
        <title>Comparative genomics of the Campylobacter concisus group.</title>
        <authorList>
            <person name="Miller W.G."/>
            <person name="Yee E."/>
            <person name="Chapman M.H."/>
            <person name="Huynh S."/>
            <person name="Bono J.L."/>
            <person name="On S.L.W."/>
            <person name="StLeger J."/>
            <person name="Foster G."/>
            <person name="Parker C.T."/>
        </authorList>
    </citation>
    <scope>NUCLEOTIDE SEQUENCE [LARGE SCALE GENOMIC DNA]</scope>
    <source>
        <strain evidence="2 3">CCUG 21559</strain>
    </source>
</reference>
<keyword evidence="3" id="KW-1185">Reference proteome</keyword>
<name>A0A6G5QFH4_9BACT</name>
<dbReference type="RefSeq" id="WP_171993532.1">
    <property type="nucleotide sequence ID" value="NZ_CP012542.1"/>
</dbReference>
<dbReference type="PANTHER" id="PTHR30441:SF8">
    <property type="entry name" value="DUF748 DOMAIN-CONTAINING PROTEIN"/>
    <property type="match status" value="1"/>
</dbReference>
<dbReference type="Proteomes" id="UP000503264">
    <property type="component" value="Chromosome"/>
</dbReference>
<accession>A0A6G5QFH4</accession>
<organism evidence="2 3">
    <name type="scientific">Campylobacter mucosalis CCUG 21559</name>
    <dbReference type="NCBI Taxonomy" id="1032067"/>
    <lineage>
        <taxon>Bacteria</taxon>
        <taxon>Pseudomonadati</taxon>
        <taxon>Campylobacterota</taxon>
        <taxon>Epsilonproteobacteria</taxon>
        <taxon>Campylobacterales</taxon>
        <taxon>Campylobacteraceae</taxon>
        <taxon>Campylobacter</taxon>
    </lineage>
</organism>